<proteinExistence type="evidence at transcript level"/>
<feature type="region of interest" description="Disordered" evidence="1">
    <location>
        <begin position="154"/>
        <end position="193"/>
    </location>
</feature>
<dbReference type="EMBL" id="GANP01009596">
    <property type="protein sequence ID" value="JAB74872.1"/>
    <property type="molecule type" value="mRNA"/>
</dbReference>
<name>V5HHY7_IXORI</name>
<protein>
    <submittedName>
        <fullName evidence="2">Uncharacterized protein</fullName>
    </submittedName>
</protein>
<feature type="compositionally biased region" description="Basic and acidic residues" evidence="1">
    <location>
        <begin position="162"/>
        <end position="183"/>
    </location>
</feature>
<evidence type="ECO:0000256" key="1">
    <source>
        <dbReference type="SAM" id="MobiDB-lite"/>
    </source>
</evidence>
<organism evidence="2">
    <name type="scientific">Ixodes ricinus</name>
    <name type="common">Common tick</name>
    <name type="synonym">Acarus ricinus</name>
    <dbReference type="NCBI Taxonomy" id="34613"/>
    <lineage>
        <taxon>Eukaryota</taxon>
        <taxon>Metazoa</taxon>
        <taxon>Ecdysozoa</taxon>
        <taxon>Arthropoda</taxon>
        <taxon>Chelicerata</taxon>
        <taxon>Arachnida</taxon>
        <taxon>Acari</taxon>
        <taxon>Parasitiformes</taxon>
        <taxon>Ixodida</taxon>
        <taxon>Ixodoidea</taxon>
        <taxon>Ixodidae</taxon>
        <taxon>Ixodinae</taxon>
        <taxon>Ixodes</taxon>
    </lineage>
</organism>
<sequence>SFPPGLAVAEGFSVVDEFVLLATWLSDSGPEGEDGEVGIAEVTLSVVDGAAVVVTGAFDSSDFAVVDVAAVDSGTLTVEGAVVASDVGACDAVVVSVAPELNSAASVDAVLEVGSLGGFSSWACTGALSSRQRHDTRVTTTPLETTIVLVVGGGGSSRNRRDRLSGAEHGRCTRRRDGVRYAEAETATPRIPP</sequence>
<accession>V5HHY7</accession>
<evidence type="ECO:0000313" key="2">
    <source>
        <dbReference type="EMBL" id="JAB74872.1"/>
    </source>
</evidence>
<dbReference type="AlphaFoldDB" id="V5HHY7"/>
<reference evidence="2" key="1">
    <citation type="journal article" date="2015" name="Sci. Rep.">
        <title>Tissue- and time-dependent transcription in Ixodes ricinus salivary glands and midguts when blood feeding on the vertebrate host.</title>
        <authorList>
            <person name="Kotsyfakis M."/>
            <person name="Schwarz A."/>
            <person name="Erhart J."/>
            <person name="Ribeiro J.M."/>
        </authorList>
    </citation>
    <scope>NUCLEOTIDE SEQUENCE</scope>
    <source>
        <tissue evidence="2">Salivary gland and midgut</tissue>
    </source>
</reference>
<feature type="non-terminal residue" evidence="2">
    <location>
        <position position="1"/>
    </location>
</feature>